<sequence>MAISASFEEKVYLLAYTAYGKDLTDMQGDFLTSYGQNDLHKVAQFLLDSGYLGTDYSGTTDRQFVSSLTESYANGLVSAERQQVTKQYFTNELQQDGVDKADIMVNMLEAMLRSTDSEWSTAASNAYTEVLSNMNDFSSFAFEATPSDELTGVDAFDFTDHHDDAVVYSQAPVDSHDITLVGTADVPALETDSVLI</sequence>
<name>A0A1E2V714_9GAMM</name>
<protein>
    <submittedName>
        <fullName evidence="1">Uncharacterized protein</fullName>
    </submittedName>
</protein>
<evidence type="ECO:0000313" key="1">
    <source>
        <dbReference type="EMBL" id="ODC02777.1"/>
    </source>
</evidence>
<dbReference type="EMBL" id="MDTQ01000001">
    <property type="protein sequence ID" value="ODC02777.1"/>
    <property type="molecule type" value="Genomic_DNA"/>
</dbReference>
<keyword evidence="2" id="KW-1185">Reference proteome</keyword>
<gene>
    <name evidence="1" type="ORF">BFW38_03680</name>
</gene>
<proteinExistence type="predicted"/>
<dbReference type="Proteomes" id="UP000094291">
    <property type="component" value="Unassembled WGS sequence"/>
</dbReference>
<dbReference type="AlphaFoldDB" id="A0A1E2V714"/>
<organism evidence="1 2">
    <name type="scientific">Terasakiispira papahanaumokuakeensis</name>
    <dbReference type="NCBI Taxonomy" id="197479"/>
    <lineage>
        <taxon>Bacteria</taxon>
        <taxon>Pseudomonadati</taxon>
        <taxon>Pseudomonadota</taxon>
        <taxon>Gammaproteobacteria</taxon>
        <taxon>Oceanospirillales</taxon>
        <taxon>Terasakiispira</taxon>
    </lineage>
</organism>
<reference evidence="1 2" key="1">
    <citation type="submission" date="2016-08" db="EMBL/GenBank/DDBJ databases">
        <authorList>
            <person name="Seilhamer J.J."/>
        </authorList>
    </citation>
    <scope>NUCLEOTIDE SEQUENCE [LARGE SCALE GENOMIC DNA]</scope>
    <source>
        <strain evidence="1 2">PH27A</strain>
    </source>
</reference>
<accession>A0A1E2V714</accession>
<evidence type="ECO:0000313" key="2">
    <source>
        <dbReference type="Proteomes" id="UP000094291"/>
    </source>
</evidence>
<comment type="caution">
    <text evidence="1">The sequence shown here is derived from an EMBL/GenBank/DDBJ whole genome shotgun (WGS) entry which is preliminary data.</text>
</comment>
<dbReference type="RefSeq" id="WP_068997173.1">
    <property type="nucleotide sequence ID" value="NZ_MDTQ01000001.1"/>
</dbReference>